<dbReference type="InterPro" id="IPR026299">
    <property type="entry name" value="MRP-S31"/>
</dbReference>
<evidence type="ECO:0000256" key="6">
    <source>
        <dbReference type="ARBA" id="ARBA00023274"/>
    </source>
</evidence>
<dbReference type="GO" id="GO:0003735">
    <property type="term" value="F:structural constituent of ribosome"/>
    <property type="evidence" value="ECO:0007669"/>
    <property type="project" value="InterPro"/>
</dbReference>
<dbReference type="AlphaFoldDB" id="A0AAW1A3W7"/>
<keyword evidence="5" id="KW-0496">Mitochondrion</keyword>
<dbReference type="PANTHER" id="PTHR13231">
    <property type="entry name" value="MITOCHONDRIAL RIBOSOMAL PROTEIN S31"/>
    <property type="match status" value="1"/>
</dbReference>
<organism evidence="10 11">
    <name type="scientific">Tetragonisca angustula</name>
    <dbReference type="NCBI Taxonomy" id="166442"/>
    <lineage>
        <taxon>Eukaryota</taxon>
        <taxon>Metazoa</taxon>
        <taxon>Ecdysozoa</taxon>
        <taxon>Arthropoda</taxon>
        <taxon>Hexapoda</taxon>
        <taxon>Insecta</taxon>
        <taxon>Pterygota</taxon>
        <taxon>Neoptera</taxon>
        <taxon>Endopterygota</taxon>
        <taxon>Hymenoptera</taxon>
        <taxon>Apocrita</taxon>
        <taxon>Aculeata</taxon>
        <taxon>Apoidea</taxon>
        <taxon>Anthophila</taxon>
        <taxon>Apidae</taxon>
        <taxon>Tetragonisca</taxon>
    </lineage>
</organism>
<dbReference type="GO" id="GO:0005763">
    <property type="term" value="C:mitochondrial small ribosomal subunit"/>
    <property type="evidence" value="ECO:0007669"/>
    <property type="project" value="InterPro"/>
</dbReference>
<feature type="compositionally biased region" description="Low complexity" evidence="9">
    <location>
        <begin position="42"/>
        <end position="61"/>
    </location>
</feature>
<reference evidence="10 11" key="1">
    <citation type="submission" date="2024-05" db="EMBL/GenBank/DDBJ databases">
        <title>The nuclear and mitochondrial genome assemblies of Tetragonisca angustula (Apidae: Meliponini), a tiny yet remarkable pollinator in the Neotropics.</title>
        <authorList>
            <person name="Ferrari R."/>
            <person name="Ricardo P.C."/>
            <person name="Dias F.C."/>
            <person name="Araujo N.S."/>
            <person name="Soares D.O."/>
            <person name="Zhou Q.-S."/>
            <person name="Zhu C.-D."/>
            <person name="Coutinho L."/>
            <person name="Airas M.C."/>
            <person name="Batista T.M."/>
        </authorList>
    </citation>
    <scope>NUCLEOTIDE SEQUENCE [LARGE SCALE GENOMIC DNA]</scope>
    <source>
        <strain evidence="10">ASF017062</strain>
        <tissue evidence="10">Abdomen</tissue>
    </source>
</reference>
<gene>
    <name evidence="10" type="ORF">QLX08_004536</name>
</gene>
<evidence type="ECO:0000313" key="10">
    <source>
        <dbReference type="EMBL" id="KAK9303959.1"/>
    </source>
</evidence>
<evidence type="ECO:0000256" key="4">
    <source>
        <dbReference type="ARBA" id="ARBA00022980"/>
    </source>
</evidence>
<comment type="subcellular location">
    <subcellularLocation>
        <location evidence="1">Mitochondrion</location>
    </subcellularLocation>
</comment>
<name>A0AAW1A3W7_9HYME</name>
<comment type="similarity">
    <text evidence="2">Belongs to the mitochondrion-specific ribosomal protein mS31 family.</text>
</comment>
<proteinExistence type="inferred from homology"/>
<evidence type="ECO:0000256" key="5">
    <source>
        <dbReference type="ARBA" id="ARBA00023128"/>
    </source>
</evidence>
<feature type="region of interest" description="Disordered" evidence="9">
    <location>
        <begin position="42"/>
        <end position="63"/>
    </location>
</feature>
<evidence type="ECO:0000256" key="8">
    <source>
        <dbReference type="ARBA" id="ARBA00035363"/>
    </source>
</evidence>
<evidence type="ECO:0000313" key="11">
    <source>
        <dbReference type="Proteomes" id="UP001432146"/>
    </source>
</evidence>
<evidence type="ECO:0000256" key="7">
    <source>
        <dbReference type="ARBA" id="ARBA00035133"/>
    </source>
</evidence>
<dbReference type="Proteomes" id="UP001432146">
    <property type="component" value="Unassembled WGS sequence"/>
</dbReference>
<dbReference type="Pfam" id="PF15433">
    <property type="entry name" value="MRP-S31"/>
    <property type="match status" value="1"/>
</dbReference>
<keyword evidence="6" id="KW-0687">Ribonucleoprotein</keyword>
<comment type="caution">
    <text evidence="10">The sequence shown here is derived from an EMBL/GenBank/DDBJ whole genome shotgun (WGS) entry which is preliminary data.</text>
</comment>
<keyword evidence="4" id="KW-0689">Ribosomal protein</keyword>
<accession>A0AAW1A3W7</accession>
<dbReference type="PANTHER" id="PTHR13231:SF3">
    <property type="entry name" value="SMALL RIBOSOMAL SUBUNIT PROTEIN MS31"/>
    <property type="match status" value="1"/>
</dbReference>
<evidence type="ECO:0000256" key="2">
    <source>
        <dbReference type="ARBA" id="ARBA00011057"/>
    </source>
</evidence>
<protein>
    <recommendedName>
        <fullName evidence="7">Small ribosomal subunit protein mS31</fullName>
    </recommendedName>
    <alternativeName>
        <fullName evidence="8">28S ribosomal protein S31, mitochondrial</fullName>
    </alternativeName>
</protein>
<sequence length="585" mass="69000">MYKYTITHNKMLTTFVFSKSIKTQITLPLQWLNITFNILRTNSSSSSDSSDSDSDSTTSDISNKKSSIDYLQSAKTVRKKRQIENALTQAAKALTTTSVQDKEKILSVLLNTIDKIQTVDKTLNESNRDKHEVRKKDESLWHQSKQNNIETINNFKTKFHHNVSQFKEMKFNREQLEKIYKTEKEPSIIHELRGQQKGIKDISDKFEKGPSIIHELRGQQKGIRDIRDKFERESSIIHELKSQQKGIKDISDKFEKEPSIIHELKSQQKGIRDISDKFEKEPSIIHELKSQQKGIKDISDKFEKESSIIRELKSQQKRIRDISDKFEREPSIIHELKSQQKGIRDISDKFEREPSIIHELKSQRKEIKDISDKFERESSIIHELKKQQKGIKDISGKFEREPSIIHELKNQQKGIKDISGKFEREPSVIHELKSAQKGIKDISDEIQMNEKLFNDFSENTDVPKFKMWESWERQELEFSLSKFPTNGIQQMIQWTKEGKLWKFPIDNEQGMEKEKNVHFSKHVFLERHLTPWCPKGPIRHFMELVCIGLSKNPYLTIEEKYDHIMWYKDYFQNKHDLLDKLGLLE</sequence>
<keyword evidence="11" id="KW-1185">Reference proteome</keyword>
<dbReference type="EMBL" id="JAWNGG020000070">
    <property type="protein sequence ID" value="KAK9303959.1"/>
    <property type="molecule type" value="Genomic_DNA"/>
</dbReference>
<keyword evidence="3" id="KW-0809">Transit peptide</keyword>
<evidence type="ECO:0000256" key="3">
    <source>
        <dbReference type="ARBA" id="ARBA00022946"/>
    </source>
</evidence>
<evidence type="ECO:0000256" key="1">
    <source>
        <dbReference type="ARBA" id="ARBA00004173"/>
    </source>
</evidence>
<evidence type="ECO:0000256" key="9">
    <source>
        <dbReference type="SAM" id="MobiDB-lite"/>
    </source>
</evidence>